<comment type="caution">
    <text evidence="2">The sequence shown here is derived from an EMBL/GenBank/DDBJ whole genome shotgun (WGS) entry which is preliminary data.</text>
</comment>
<evidence type="ECO:0000313" key="3">
    <source>
        <dbReference type="Proteomes" id="UP001251528"/>
    </source>
</evidence>
<dbReference type="PANTHER" id="PTHR42037">
    <property type="match status" value="1"/>
</dbReference>
<dbReference type="Proteomes" id="UP001251528">
    <property type="component" value="Unassembled WGS sequence"/>
</dbReference>
<name>A0AAJ0FYV7_9HYPO</name>
<keyword evidence="3" id="KW-1185">Reference proteome</keyword>
<dbReference type="PANTHER" id="PTHR42037:SF1">
    <property type="match status" value="1"/>
</dbReference>
<sequence length="500" mass="57032">MNSTLIQHFYQAIVLEYSLIKSCRPNVRAADHASIKDNDPLLSRQQAFQSFVNKVAQICDNARGGPTVTAVVVLRGECGPIYVFASNGLHADHLNATKRFLCDIFSFVRDNYANIKRKALEKQILWRILLFNLPRLEDYLKLLDIYLEECICDCERQDVPEIQELLPELLYLKERVQFEMDIMSSENARSKFLSDTETLIKAIRSKTDSTLGGAIQQRARDEDLTRSESWCELRHYLGRLLSFRTAAEVIVSTYRIWSELFLDFTVIPLPSGRPSPRPISKTDLTAKEIIESMIADDKTRNICLSQAEEMQKFGLDQLIAEQASKKKFRPIVHAEVLVHNYLLREKILHENEYWNRQIYIGSSKPTCRLCSYYFSIHPDRVNVRATHNNLYPNWRLPDSGIDATTGIDGKEKLSLMYTMTEKIRSDAIRTLDARSSPGKKHDSNTYSGFANSLKYWGGSGTLNIAYSNTFELIDQDDSSDTDSAMGMDEDGGVSLNVDTD</sequence>
<gene>
    <name evidence="2" type="ORF">QQS21_008193</name>
</gene>
<accession>A0AAJ0FYV7</accession>
<dbReference type="InterPro" id="IPR027796">
    <property type="entry name" value="OTT_1508_deam-like"/>
</dbReference>
<evidence type="ECO:0000313" key="2">
    <source>
        <dbReference type="EMBL" id="KAK2594090.1"/>
    </source>
</evidence>
<dbReference type="EMBL" id="JASWJB010000181">
    <property type="protein sequence ID" value="KAK2594090.1"/>
    <property type="molecule type" value="Genomic_DNA"/>
</dbReference>
<feature type="region of interest" description="Disordered" evidence="1">
    <location>
        <begin position="477"/>
        <end position="500"/>
    </location>
</feature>
<dbReference type="AlphaFoldDB" id="A0AAJ0FYV7"/>
<organism evidence="2 3">
    <name type="scientific">Conoideocrella luteorostrata</name>
    <dbReference type="NCBI Taxonomy" id="1105319"/>
    <lineage>
        <taxon>Eukaryota</taxon>
        <taxon>Fungi</taxon>
        <taxon>Dikarya</taxon>
        <taxon>Ascomycota</taxon>
        <taxon>Pezizomycotina</taxon>
        <taxon>Sordariomycetes</taxon>
        <taxon>Hypocreomycetidae</taxon>
        <taxon>Hypocreales</taxon>
        <taxon>Clavicipitaceae</taxon>
        <taxon>Conoideocrella</taxon>
    </lineage>
</organism>
<proteinExistence type="predicted"/>
<evidence type="ECO:0000256" key="1">
    <source>
        <dbReference type="SAM" id="MobiDB-lite"/>
    </source>
</evidence>
<reference evidence="2" key="1">
    <citation type="submission" date="2023-06" db="EMBL/GenBank/DDBJ databases">
        <title>Conoideocrella luteorostrata (Hypocreales: Clavicipitaceae), a potential biocontrol fungus for elongate hemlock scale in United States Christmas tree production areas.</title>
        <authorList>
            <person name="Barrett H."/>
            <person name="Lovett B."/>
            <person name="Macias A.M."/>
            <person name="Stajich J.E."/>
            <person name="Kasson M.T."/>
        </authorList>
    </citation>
    <scope>NUCLEOTIDE SEQUENCE</scope>
    <source>
        <strain evidence="2">ARSEF 14590</strain>
    </source>
</reference>
<protein>
    <submittedName>
        <fullName evidence="2">Uncharacterized protein</fullName>
    </submittedName>
</protein>
<dbReference type="Pfam" id="PF14441">
    <property type="entry name" value="OTT_1508_deam"/>
    <property type="match status" value="1"/>
</dbReference>